<comment type="caution">
    <text evidence="2">The sequence shown here is derived from an EMBL/GenBank/DDBJ whole genome shotgun (WGS) entry which is preliminary data.</text>
</comment>
<evidence type="ECO:0000313" key="2">
    <source>
        <dbReference type="EMBL" id="EDZ73507.1"/>
    </source>
</evidence>
<dbReference type="Proteomes" id="UP000008988">
    <property type="component" value="Unassembled WGS sequence"/>
</dbReference>
<organism evidence="2 3">
    <name type="scientific">Saccharomyces cerevisiae (strain AWRI1631)</name>
    <name type="common">Baker's yeast</name>
    <dbReference type="NCBI Taxonomy" id="545124"/>
    <lineage>
        <taxon>Eukaryota</taxon>
        <taxon>Fungi</taxon>
        <taxon>Dikarya</taxon>
        <taxon>Ascomycota</taxon>
        <taxon>Saccharomycotina</taxon>
        <taxon>Saccharomycetes</taxon>
        <taxon>Saccharomycetales</taxon>
        <taxon>Saccharomycetaceae</taxon>
        <taxon>Saccharomyces</taxon>
    </lineage>
</organism>
<gene>
    <name evidence="2" type="ORF">AWRI1631_31010</name>
</gene>
<dbReference type="EMBL" id="ABSV01000257">
    <property type="protein sequence ID" value="EDZ73507.1"/>
    <property type="molecule type" value="Genomic_DNA"/>
</dbReference>
<proteinExistence type="predicted"/>
<name>B5VEY7_YEAS6</name>
<sequence>MFHDELQTTKNVTGLARPVFAQDFDLHKIDPLCRSIRFGTYESRHVRSVAILVAKPFFGQVNPLDDSVFEFRMVREDTRIHDIGVDVLTLIVVFIVVIEPAFVAVLVPNVEWELVVAGNPGQVTGCVWLIRYILLFLDVFVRVFGGSVKRITRLGAIYTVAFKSFEPEVGHNISHQWAFLQLVH</sequence>
<feature type="transmembrane region" description="Helical" evidence="1">
    <location>
        <begin position="83"/>
        <end position="107"/>
    </location>
</feature>
<protein>
    <submittedName>
        <fullName evidence="2">Uncharacterized protein</fullName>
    </submittedName>
</protein>
<feature type="transmembrane region" description="Helical" evidence="1">
    <location>
        <begin position="127"/>
        <end position="145"/>
    </location>
</feature>
<accession>B5VEY7</accession>
<dbReference type="AlphaFoldDB" id="B5VEY7"/>
<reference evidence="2 3" key="1">
    <citation type="journal article" date="2008" name="FEMS Yeast Res.">
        <title>Comparative genome analysis of a Saccharomyces cerevisiae wine strain.</title>
        <authorList>
            <person name="Borneman A.R."/>
            <person name="Forgan A.H."/>
            <person name="Pretorius I.S."/>
            <person name="Chambers P.J."/>
        </authorList>
    </citation>
    <scope>NUCLEOTIDE SEQUENCE [LARGE SCALE GENOMIC DNA]</scope>
    <source>
        <strain evidence="2 3">AWRI1631</strain>
    </source>
</reference>
<keyword evidence="1" id="KW-0812">Transmembrane</keyword>
<keyword evidence="1" id="KW-0472">Membrane</keyword>
<evidence type="ECO:0000313" key="3">
    <source>
        <dbReference type="Proteomes" id="UP000008988"/>
    </source>
</evidence>
<keyword evidence="1" id="KW-1133">Transmembrane helix</keyword>
<evidence type="ECO:0000256" key="1">
    <source>
        <dbReference type="SAM" id="Phobius"/>
    </source>
</evidence>